<feature type="transmembrane region" description="Helical" evidence="1">
    <location>
        <begin position="12"/>
        <end position="38"/>
    </location>
</feature>
<sequence length="306" mass="34228">MGMTWMLGFITAFFNVLAMDIVVIILIGLQGVYLFFGFRDYHHLIPKRFRKRRNVRTDDTDCNATLPWNVSQVDHPAILQDRLDELLRCPDGLHGCSASPANCEDGLHAVMCSCAANCALYGNCCWQAEVSLSPARRSSVPVSGPYDEVRDSCENATDLSDGFYSIPVTTERGLTYSNAFCALCNYDLDSTSIFWNASGTGKMGLQVTPPLYVSQNKDFFLWPCDSRLVDIQTCPEGSDLETKRRCSTYFAPVELEGSEFEVVYKNVYCGLCNGIHPSSMKCIPKHFVPELWIRTLKKKASSRPTS</sequence>
<dbReference type="Proteomes" id="UP000821837">
    <property type="component" value="Chromosome 5"/>
</dbReference>
<dbReference type="PANTHER" id="PTHR45902:SF1">
    <property type="entry name" value="LATROPHILIN RECEPTOR-LIKE PROTEIN A"/>
    <property type="match status" value="1"/>
</dbReference>
<dbReference type="AlphaFoldDB" id="A0A9D4SUT6"/>
<comment type="caution">
    <text evidence="2">The sequence shown here is derived from an EMBL/GenBank/DDBJ whole genome shotgun (WGS) entry which is preliminary data.</text>
</comment>
<gene>
    <name evidence="2" type="ORF">HPB52_020252</name>
</gene>
<keyword evidence="1" id="KW-0812">Transmembrane</keyword>
<proteinExistence type="predicted"/>
<evidence type="ECO:0000313" key="3">
    <source>
        <dbReference type="Proteomes" id="UP000821837"/>
    </source>
</evidence>
<name>A0A9D4SUT6_RHISA</name>
<accession>A0A9D4SUT6</accession>
<evidence type="ECO:0008006" key="4">
    <source>
        <dbReference type="Google" id="ProtNLM"/>
    </source>
</evidence>
<keyword evidence="1" id="KW-0472">Membrane</keyword>
<reference evidence="2" key="1">
    <citation type="journal article" date="2020" name="Cell">
        <title>Large-Scale Comparative Analyses of Tick Genomes Elucidate Their Genetic Diversity and Vector Capacities.</title>
        <authorList>
            <consortium name="Tick Genome and Microbiome Consortium (TIGMIC)"/>
            <person name="Jia N."/>
            <person name="Wang J."/>
            <person name="Shi W."/>
            <person name="Du L."/>
            <person name="Sun Y."/>
            <person name="Zhan W."/>
            <person name="Jiang J.F."/>
            <person name="Wang Q."/>
            <person name="Zhang B."/>
            <person name="Ji P."/>
            <person name="Bell-Sakyi L."/>
            <person name="Cui X.M."/>
            <person name="Yuan T.T."/>
            <person name="Jiang B.G."/>
            <person name="Yang W.F."/>
            <person name="Lam T.T."/>
            <person name="Chang Q.C."/>
            <person name="Ding S.J."/>
            <person name="Wang X.J."/>
            <person name="Zhu J.G."/>
            <person name="Ruan X.D."/>
            <person name="Zhao L."/>
            <person name="Wei J.T."/>
            <person name="Ye R.Z."/>
            <person name="Que T.C."/>
            <person name="Du C.H."/>
            <person name="Zhou Y.H."/>
            <person name="Cheng J.X."/>
            <person name="Dai P.F."/>
            <person name="Guo W.B."/>
            <person name="Han X.H."/>
            <person name="Huang E.J."/>
            <person name="Li L.F."/>
            <person name="Wei W."/>
            <person name="Gao Y.C."/>
            <person name="Liu J.Z."/>
            <person name="Shao H.Z."/>
            <person name="Wang X."/>
            <person name="Wang C.C."/>
            <person name="Yang T.C."/>
            <person name="Huo Q.B."/>
            <person name="Li W."/>
            <person name="Chen H.Y."/>
            <person name="Chen S.E."/>
            <person name="Zhou L.G."/>
            <person name="Ni X.B."/>
            <person name="Tian J.H."/>
            <person name="Sheng Y."/>
            <person name="Liu T."/>
            <person name="Pan Y.S."/>
            <person name="Xia L.Y."/>
            <person name="Li J."/>
            <person name="Zhao F."/>
            <person name="Cao W.C."/>
        </authorList>
    </citation>
    <scope>NUCLEOTIDE SEQUENCE</scope>
    <source>
        <strain evidence="2">Rsan-2018</strain>
    </source>
</reference>
<keyword evidence="1" id="KW-1133">Transmembrane helix</keyword>
<dbReference type="InterPro" id="IPR053231">
    <property type="entry name" value="GPCR_LN-TM7"/>
</dbReference>
<dbReference type="VEuPathDB" id="VectorBase:RSAN_038785"/>
<keyword evidence="3" id="KW-1185">Reference proteome</keyword>
<dbReference type="VEuPathDB" id="VectorBase:RSAN_047601"/>
<organism evidence="2 3">
    <name type="scientific">Rhipicephalus sanguineus</name>
    <name type="common">Brown dog tick</name>
    <name type="synonym">Ixodes sanguineus</name>
    <dbReference type="NCBI Taxonomy" id="34632"/>
    <lineage>
        <taxon>Eukaryota</taxon>
        <taxon>Metazoa</taxon>
        <taxon>Ecdysozoa</taxon>
        <taxon>Arthropoda</taxon>
        <taxon>Chelicerata</taxon>
        <taxon>Arachnida</taxon>
        <taxon>Acari</taxon>
        <taxon>Parasitiformes</taxon>
        <taxon>Ixodida</taxon>
        <taxon>Ixodoidea</taxon>
        <taxon>Ixodidae</taxon>
        <taxon>Rhipicephalinae</taxon>
        <taxon>Rhipicephalus</taxon>
        <taxon>Rhipicephalus</taxon>
    </lineage>
</organism>
<evidence type="ECO:0000313" key="2">
    <source>
        <dbReference type="EMBL" id="KAH7952224.1"/>
    </source>
</evidence>
<protein>
    <recommendedName>
        <fullName evidence="4">SMB domain-containing protein</fullName>
    </recommendedName>
</protein>
<reference evidence="2" key="2">
    <citation type="submission" date="2021-09" db="EMBL/GenBank/DDBJ databases">
        <authorList>
            <person name="Jia N."/>
            <person name="Wang J."/>
            <person name="Shi W."/>
            <person name="Du L."/>
            <person name="Sun Y."/>
            <person name="Zhan W."/>
            <person name="Jiang J."/>
            <person name="Wang Q."/>
            <person name="Zhang B."/>
            <person name="Ji P."/>
            <person name="Sakyi L.B."/>
            <person name="Cui X."/>
            <person name="Yuan T."/>
            <person name="Jiang B."/>
            <person name="Yang W."/>
            <person name="Lam T.T.-Y."/>
            <person name="Chang Q."/>
            <person name="Ding S."/>
            <person name="Wang X."/>
            <person name="Zhu J."/>
            <person name="Ruan X."/>
            <person name="Zhao L."/>
            <person name="Wei J."/>
            <person name="Que T."/>
            <person name="Du C."/>
            <person name="Cheng J."/>
            <person name="Dai P."/>
            <person name="Han X."/>
            <person name="Huang E."/>
            <person name="Gao Y."/>
            <person name="Liu J."/>
            <person name="Shao H."/>
            <person name="Ye R."/>
            <person name="Li L."/>
            <person name="Wei W."/>
            <person name="Wang X."/>
            <person name="Wang C."/>
            <person name="Huo Q."/>
            <person name="Li W."/>
            <person name="Guo W."/>
            <person name="Chen H."/>
            <person name="Chen S."/>
            <person name="Zhou L."/>
            <person name="Zhou L."/>
            <person name="Ni X."/>
            <person name="Tian J."/>
            <person name="Zhou Y."/>
            <person name="Sheng Y."/>
            <person name="Liu T."/>
            <person name="Pan Y."/>
            <person name="Xia L."/>
            <person name="Li J."/>
            <person name="Zhao F."/>
            <person name="Cao W."/>
        </authorList>
    </citation>
    <scope>NUCLEOTIDE SEQUENCE</scope>
    <source>
        <strain evidence="2">Rsan-2018</strain>
        <tissue evidence="2">Larvae</tissue>
    </source>
</reference>
<dbReference type="EMBL" id="JABSTV010001251">
    <property type="protein sequence ID" value="KAH7952224.1"/>
    <property type="molecule type" value="Genomic_DNA"/>
</dbReference>
<dbReference type="PANTHER" id="PTHR45902">
    <property type="entry name" value="LATROPHILIN RECEPTOR-LIKE PROTEIN A"/>
    <property type="match status" value="1"/>
</dbReference>
<evidence type="ECO:0000256" key="1">
    <source>
        <dbReference type="SAM" id="Phobius"/>
    </source>
</evidence>